<name>A0AAW6NU40_ENTCL</name>
<dbReference type="RefSeq" id="WP_276169266.1">
    <property type="nucleotide sequence ID" value="NZ_JARJGR010000853.1"/>
</dbReference>
<organism evidence="1 2">
    <name type="scientific">Enterobacter cloacae</name>
    <dbReference type="NCBI Taxonomy" id="550"/>
    <lineage>
        <taxon>Bacteria</taxon>
        <taxon>Pseudomonadati</taxon>
        <taxon>Pseudomonadota</taxon>
        <taxon>Gammaproteobacteria</taxon>
        <taxon>Enterobacterales</taxon>
        <taxon>Enterobacteriaceae</taxon>
        <taxon>Enterobacter</taxon>
        <taxon>Enterobacter cloacae complex</taxon>
    </lineage>
</organism>
<evidence type="ECO:0000313" key="2">
    <source>
        <dbReference type="Proteomes" id="UP001215180"/>
    </source>
</evidence>
<dbReference type="EMBL" id="JARJGR010000853">
    <property type="protein sequence ID" value="MDF3640116.1"/>
    <property type="molecule type" value="Genomic_DNA"/>
</dbReference>
<gene>
    <name evidence="1" type="ORF">P3S46_23225</name>
</gene>
<dbReference type="AlphaFoldDB" id="A0AAW6NU40"/>
<comment type="caution">
    <text evidence="1">The sequence shown here is derived from an EMBL/GenBank/DDBJ whole genome shotgun (WGS) entry which is preliminary data.</text>
</comment>
<accession>A0AAW6NU40</accession>
<evidence type="ECO:0000313" key="1">
    <source>
        <dbReference type="EMBL" id="MDF3640116.1"/>
    </source>
</evidence>
<reference evidence="1" key="1">
    <citation type="submission" date="2023-03" db="EMBL/GenBank/DDBJ databases">
        <title>A Study on Prevalence and Characterization of Enterobacter cloacae strains in China.</title>
        <authorList>
            <person name="Zheng Z."/>
        </authorList>
    </citation>
    <scope>NUCLEOTIDE SEQUENCE</scope>
    <source>
        <strain evidence="1">EC77</strain>
    </source>
</reference>
<protein>
    <submittedName>
        <fullName evidence="1">Uncharacterized protein</fullName>
    </submittedName>
</protein>
<proteinExistence type="predicted"/>
<dbReference type="Proteomes" id="UP001215180">
    <property type="component" value="Unassembled WGS sequence"/>
</dbReference>
<sequence>MVGVVQKPVKRASTSLIASWNKLLSRVFDLPLGDPRNWLKNVPGITRLWHDPEQNYVIVGSLSSPQPIIQRQPSIRQWHALQGELNYELLAGLVDVDWVRMNQLAGNPCVATLVRRWKECQVQMDDVRDVSLTE</sequence>